<dbReference type="Proteomes" id="UP000251666">
    <property type="component" value="Chromosome"/>
</dbReference>
<organism evidence="1 2">
    <name type="scientific">Pseudomonas thivervalensis</name>
    <dbReference type="NCBI Taxonomy" id="86265"/>
    <lineage>
        <taxon>Bacteria</taxon>
        <taxon>Pseudomonadati</taxon>
        <taxon>Pseudomonadota</taxon>
        <taxon>Gammaproteobacteria</taxon>
        <taxon>Pseudomonadales</taxon>
        <taxon>Pseudomonadaceae</taxon>
        <taxon>Pseudomonas</taxon>
    </lineage>
</organism>
<name>A0A176NGK2_9PSED</name>
<gene>
    <name evidence="1" type="ORF">CEQ51_09410</name>
</gene>
<dbReference type="EMBL" id="CP022202">
    <property type="protein sequence ID" value="AXA60275.1"/>
    <property type="molecule type" value="Genomic_DNA"/>
</dbReference>
<proteinExistence type="predicted"/>
<dbReference type="KEGG" id="pthv:CE140_09570"/>
<evidence type="ECO:0000313" key="1">
    <source>
        <dbReference type="EMBL" id="AXA60275.1"/>
    </source>
</evidence>
<sequence>MHPVARELAPAGLRSSPWLLAFARYTEVVGFGAAAHPSGSKLPRHKKQVVVSVKQVGGVSVGQVKFPRHR</sequence>
<keyword evidence="2" id="KW-1185">Reference proteome</keyword>
<protein>
    <submittedName>
        <fullName evidence="1">Uncharacterized protein</fullName>
    </submittedName>
</protein>
<accession>A0A176NGK2</accession>
<reference evidence="2" key="1">
    <citation type="journal article" date="2021" name="Front. Microbiol.">
        <title>Genomic Analysis of the 1-Aminocyclopropane-1-Carboxylate Deaminase-Producing Pseudomonas thivervalensis SC5 Reveals Its Multifaceted Roles in Soil and in Beneficial Interactions With Plants.</title>
        <authorList>
            <person name="Nascimento F.X."/>
            <person name="Uron P."/>
            <person name="Glick B.R."/>
            <person name="Giachini A."/>
            <person name="Rossi M.J."/>
        </authorList>
    </citation>
    <scope>NUCLEOTIDE SEQUENCE [LARGE SCALE GENOMIC DNA]</scope>
    <source>
        <strain evidence="2">PLM3</strain>
    </source>
</reference>
<evidence type="ECO:0000313" key="2">
    <source>
        <dbReference type="Proteomes" id="UP000251666"/>
    </source>
</evidence>
<dbReference type="AlphaFoldDB" id="A0A176NGK2"/>